<evidence type="ECO:0000259" key="3">
    <source>
        <dbReference type="PROSITE" id="PS51186"/>
    </source>
</evidence>
<keyword evidence="5" id="KW-1185">Reference proteome</keyword>
<dbReference type="Gene3D" id="3.40.630.30">
    <property type="match status" value="1"/>
</dbReference>
<dbReference type="PANTHER" id="PTHR43877:SF5">
    <property type="entry name" value="BLL8307 PROTEIN"/>
    <property type="match status" value="1"/>
</dbReference>
<proteinExistence type="predicted"/>
<evidence type="ECO:0000256" key="1">
    <source>
        <dbReference type="ARBA" id="ARBA00022679"/>
    </source>
</evidence>
<reference evidence="4 5" key="1">
    <citation type="submission" date="2023-10" db="EMBL/GenBank/DDBJ databases">
        <title>Development of a sustainable strategy for remediation of hydrocarbon-contaminated territories based on the waste exchange concept.</title>
        <authorList>
            <person name="Krivoruchko A."/>
        </authorList>
    </citation>
    <scope>NUCLEOTIDE SEQUENCE [LARGE SCALE GENOMIC DNA]</scope>
    <source>
        <strain evidence="4 5">IEGM 1322</strain>
    </source>
</reference>
<keyword evidence="2" id="KW-0012">Acyltransferase</keyword>
<gene>
    <name evidence="4" type="ORF">R3P95_15970</name>
</gene>
<dbReference type="Pfam" id="PF00583">
    <property type="entry name" value="Acetyltransf_1"/>
    <property type="match status" value="1"/>
</dbReference>
<dbReference type="InterPro" id="IPR050832">
    <property type="entry name" value="Bact_Acetyltransf"/>
</dbReference>
<dbReference type="PANTHER" id="PTHR43877">
    <property type="entry name" value="AMINOALKYLPHOSPHONATE N-ACETYLTRANSFERASE-RELATED-RELATED"/>
    <property type="match status" value="1"/>
</dbReference>
<dbReference type="SUPFAM" id="SSF55729">
    <property type="entry name" value="Acyl-CoA N-acyltransferases (Nat)"/>
    <property type="match status" value="1"/>
</dbReference>
<evidence type="ECO:0000313" key="4">
    <source>
        <dbReference type="EMBL" id="MDV6232049.1"/>
    </source>
</evidence>
<dbReference type="PROSITE" id="PS51186">
    <property type="entry name" value="GNAT"/>
    <property type="match status" value="1"/>
</dbReference>
<evidence type="ECO:0000313" key="5">
    <source>
        <dbReference type="Proteomes" id="UP001185899"/>
    </source>
</evidence>
<dbReference type="CDD" id="cd04301">
    <property type="entry name" value="NAT_SF"/>
    <property type="match status" value="1"/>
</dbReference>
<name>A0ABU4B0N8_9NOCA</name>
<sequence length="151" mass="16562">MRIEVDDLSRPEVHALLSEHLEDMHATSPAESVHALDLSGLRGPGVTVWTAWEADALLGIVALKKLSPDHAELKSMRTTGAARGQSVASRLLGFVLDQARERGYVRVSLETGTQDYFAAARRLYVRHGFVECPPFADYVVDPSSAFFSLPL</sequence>
<protein>
    <submittedName>
        <fullName evidence="4">GNAT family N-acetyltransferase</fullName>
    </submittedName>
</protein>
<evidence type="ECO:0000256" key="2">
    <source>
        <dbReference type="ARBA" id="ARBA00023315"/>
    </source>
</evidence>
<feature type="domain" description="N-acetyltransferase" evidence="3">
    <location>
        <begin position="3"/>
        <end position="151"/>
    </location>
</feature>
<accession>A0ABU4B0N8</accession>
<dbReference type="InterPro" id="IPR000182">
    <property type="entry name" value="GNAT_dom"/>
</dbReference>
<dbReference type="RefSeq" id="WP_317548812.1">
    <property type="nucleotide sequence ID" value="NZ_JAWLKE010000006.1"/>
</dbReference>
<organism evidence="4 5">
    <name type="scientific">Rhodococcus cercidiphylli</name>
    <dbReference type="NCBI Taxonomy" id="489916"/>
    <lineage>
        <taxon>Bacteria</taxon>
        <taxon>Bacillati</taxon>
        <taxon>Actinomycetota</taxon>
        <taxon>Actinomycetes</taxon>
        <taxon>Mycobacteriales</taxon>
        <taxon>Nocardiaceae</taxon>
        <taxon>Rhodococcus</taxon>
    </lineage>
</organism>
<dbReference type="Proteomes" id="UP001185899">
    <property type="component" value="Unassembled WGS sequence"/>
</dbReference>
<keyword evidence="1" id="KW-0808">Transferase</keyword>
<dbReference type="InterPro" id="IPR016181">
    <property type="entry name" value="Acyl_CoA_acyltransferase"/>
</dbReference>
<dbReference type="EMBL" id="JAWLKE010000006">
    <property type="protein sequence ID" value="MDV6232049.1"/>
    <property type="molecule type" value="Genomic_DNA"/>
</dbReference>
<comment type="caution">
    <text evidence="4">The sequence shown here is derived from an EMBL/GenBank/DDBJ whole genome shotgun (WGS) entry which is preliminary data.</text>
</comment>